<name>A0A336MPJ0_CULSO</name>
<evidence type="ECO:0000259" key="19">
    <source>
        <dbReference type="PROSITE" id="PS51194"/>
    </source>
</evidence>
<accession>A0A336MPJ0</accession>
<dbReference type="InterPro" id="IPR014001">
    <property type="entry name" value="Helicase_ATP-bd"/>
</dbReference>
<evidence type="ECO:0000256" key="16">
    <source>
        <dbReference type="SAM" id="Coils"/>
    </source>
</evidence>
<feature type="compositionally biased region" description="Acidic residues" evidence="17">
    <location>
        <begin position="217"/>
        <end position="238"/>
    </location>
</feature>
<evidence type="ECO:0000256" key="3">
    <source>
        <dbReference type="ARBA" id="ARBA00022472"/>
    </source>
</evidence>
<dbReference type="EMBL" id="UFQT01001986">
    <property type="protein sequence ID" value="SSX32312.1"/>
    <property type="molecule type" value="Genomic_DNA"/>
</dbReference>
<proteinExistence type="inferred from homology"/>
<keyword evidence="5" id="KW-0547">Nucleotide-binding</keyword>
<reference evidence="20" key="1">
    <citation type="submission" date="2018-07" db="EMBL/GenBank/DDBJ databases">
        <authorList>
            <person name="Quirk P.G."/>
            <person name="Krulwich T.A."/>
        </authorList>
    </citation>
    <scope>NUCLEOTIDE SEQUENCE</scope>
</reference>
<dbReference type="PANTHER" id="PTHR45626">
    <property type="entry name" value="TRANSCRIPTION TERMINATION FACTOR 2-RELATED"/>
    <property type="match status" value="1"/>
</dbReference>
<feature type="compositionally biased region" description="Basic and acidic residues" evidence="17">
    <location>
        <begin position="51"/>
        <end position="79"/>
    </location>
</feature>
<dbReference type="GO" id="GO:0003677">
    <property type="term" value="F:DNA binding"/>
    <property type="evidence" value="ECO:0007669"/>
    <property type="project" value="UniProtKB-KW"/>
</dbReference>
<keyword evidence="16" id="KW-0175">Coiled coil</keyword>
<protein>
    <recommendedName>
        <fullName evidence="13">Transcription termination factor 2</fullName>
    </recommendedName>
    <alternativeName>
        <fullName evidence="15">RNA polymerase II termination factor</fullName>
    </alternativeName>
    <alternativeName>
        <fullName evidence="14">Transcription release factor 2</fullName>
    </alternativeName>
</protein>
<dbReference type="InterPro" id="IPR049730">
    <property type="entry name" value="SNF2/RAD54-like_C"/>
</dbReference>
<sequence length="1155" mass="131720">MDSSSDDLFDDEEMASGDLTIDETKNDTNDSDYDFDENDSEEASDESQIQDESKEMSTAESEKVRNSRERNKEYSRDSKVSGSEDSEDESKEYIDESLIGRRGAGTKKPSQFNESEYEDVSENETNEVSKVNKEVWNSRRSNNESSKVSEVSESENSEDESHDNVDESVIGRRAPNTANKKRIAVIDSDDSEAELEYERRALSPSTRRSIGIFVGESSDESEIAEEEEEEEEDQENEEETRNEIENESENESHEMINSENQKSEIEEITREISENPRQTLYKPRLSEFETSIQQKISSTISPHARNDPEIRVINDSLDDSVQEIHKSNEIFEVSSSFDSSDIQNIPSKGKIQPKITNLLVKKPESTSTPKAPNRLKETVSRSFFENECRQLEELKQKKETLEKIMPRRFDFPDKGLKLETQLQKLEMSIKDQAKKLENMEVDENKSLKTSIRNQSASSDIQLIDNAEDSVKAVETSTELYSIHELPEIAPIKKPLQEIRSGGGNNLNWNEIEAANNLVQPKYTGKQGMKTFENQKALTEKRLHNIHGSLATQPTEDDLHPTPAALKIELMDHQKHGLAFMLWREKHKPRGGILADDMGLGKTLSMIALIVEKMEDEENEQEKDDDDSDLEESDGWQGRGRRTSYNGGTLVVCPASLLGQWQSEVETRVRRNTVSLYVHHGYNREPKSKYLAREDIVVTTYQIVASEYKTNAALFGVKWNRIILDEAHVIRNHKTNISMACSELRGKYRWALTGTPICNKEMDIYALLRFLRVTPFNDLPTYKRWLEDKRGGGGQRIHALMKTMMLRRTKEQLQEKQTLKLPDKHTHEVEVKLTQTESNVYSKILAYSRNLFTEYLQQKHGNQGMDYMQRSGMDDQKAKFAKMADKFAQVHVAGNVQVHQILTLLLRLRQICDHPGLIHAMLHTEDLDTSSANETHSSLNEIDLIKQLETLELSAAHDEEQAARFAAKLMSPTNPVFDLSTQSSKIKSVLDHFNNHVRESGEKAIFVSQWTSVLRLFEDHLKEAGVRFCKLTGEVAVKNRSEIIEQFNRTGPNAPQVMLLSLTAGGVGLNLTAANHLFMIDPHWNPQLENQAQDRVFRVGQKRVVNLYKFITADSIEARIKLLQQKKMDLANTVLTGAKNMGSKLTMQDLRSLFEV</sequence>
<dbReference type="PANTHER" id="PTHR45626:SF50">
    <property type="entry name" value="TRANSCRIPTION TERMINATION FACTOR 2"/>
    <property type="match status" value="1"/>
</dbReference>
<feature type="compositionally biased region" description="Basic and acidic residues" evidence="17">
    <location>
        <begin position="239"/>
        <end position="263"/>
    </location>
</feature>
<dbReference type="InterPro" id="IPR050628">
    <property type="entry name" value="SNF2_RAD54_helicase_TF"/>
</dbReference>
<evidence type="ECO:0000256" key="13">
    <source>
        <dbReference type="ARBA" id="ARBA00070113"/>
    </source>
</evidence>
<feature type="compositionally biased region" description="Acidic residues" evidence="17">
    <location>
        <begin position="115"/>
        <end position="125"/>
    </location>
</feature>
<keyword evidence="11" id="KW-0804">Transcription</keyword>
<feature type="coiled-coil region" evidence="16">
    <location>
        <begin position="381"/>
        <end position="442"/>
    </location>
</feature>
<dbReference type="PROSITE" id="PS51192">
    <property type="entry name" value="HELICASE_ATP_BIND_1"/>
    <property type="match status" value="1"/>
</dbReference>
<keyword evidence="8" id="KW-0067">ATP-binding</keyword>
<feature type="compositionally biased region" description="Acidic residues" evidence="17">
    <location>
        <begin position="615"/>
        <end position="633"/>
    </location>
</feature>
<evidence type="ECO:0000256" key="17">
    <source>
        <dbReference type="SAM" id="MobiDB-lite"/>
    </source>
</evidence>
<dbReference type="InterPro" id="IPR027417">
    <property type="entry name" value="P-loop_NTPase"/>
</dbReference>
<dbReference type="GO" id="GO:0005524">
    <property type="term" value="F:ATP binding"/>
    <property type="evidence" value="ECO:0007669"/>
    <property type="project" value="UniProtKB-KW"/>
</dbReference>
<evidence type="ECO:0000256" key="7">
    <source>
        <dbReference type="ARBA" id="ARBA00022806"/>
    </source>
</evidence>
<keyword evidence="9" id="KW-0805">Transcription regulation</keyword>
<dbReference type="SMART" id="SM00490">
    <property type="entry name" value="HELICc"/>
    <property type="match status" value="1"/>
</dbReference>
<dbReference type="GO" id="GO:0005737">
    <property type="term" value="C:cytoplasm"/>
    <property type="evidence" value="ECO:0007669"/>
    <property type="project" value="UniProtKB-ARBA"/>
</dbReference>
<evidence type="ECO:0000256" key="15">
    <source>
        <dbReference type="ARBA" id="ARBA00082628"/>
    </source>
</evidence>
<evidence type="ECO:0000256" key="4">
    <source>
        <dbReference type="ARBA" id="ARBA00022553"/>
    </source>
</evidence>
<dbReference type="SUPFAM" id="SSF52540">
    <property type="entry name" value="P-loop containing nucleoside triphosphate hydrolases"/>
    <property type="match status" value="2"/>
</dbReference>
<evidence type="ECO:0000256" key="10">
    <source>
        <dbReference type="ARBA" id="ARBA00023125"/>
    </source>
</evidence>
<gene>
    <name evidence="20" type="primary">CSON004833</name>
</gene>
<keyword evidence="7" id="KW-0347">Helicase</keyword>
<dbReference type="FunFam" id="3.40.50.10810:FF:000043">
    <property type="entry name" value="Transcription termination factor 2"/>
    <property type="match status" value="1"/>
</dbReference>
<dbReference type="Pfam" id="PF00176">
    <property type="entry name" value="SNF2-rel_dom"/>
    <property type="match status" value="1"/>
</dbReference>
<evidence type="ECO:0000256" key="5">
    <source>
        <dbReference type="ARBA" id="ARBA00022741"/>
    </source>
</evidence>
<feature type="domain" description="Helicase ATP-binding" evidence="18">
    <location>
        <begin position="582"/>
        <end position="773"/>
    </location>
</feature>
<evidence type="ECO:0000256" key="6">
    <source>
        <dbReference type="ARBA" id="ARBA00022801"/>
    </source>
</evidence>
<dbReference type="Gene3D" id="3.40.50.10810">
    <property type="entry name" value="Tandem AAA-ATPase domain"/>
    <property type="match status" value="1"/>
</dbReference>
<evidence type="ECO:0000256" key="11">
    <source>
        <dbReference type="ARBA" id="ARBA00023163"/>
    </source>
</evidence>
<feature type="region of interest" description="Disordered" evidence="17">
    <location>
        <begin position="615"/>
        <end position="641"/>
    </location>
</feature>
<evidence type="ECO:0000256" key="12">
    <source>
        <dbReference type="ARBA" id="ARBA00023242"/>
    </source>
</evidence>
<dbReference type="SMART" id="SM00487">
    <property type="entry name" value="DEXDc"/>
    <property type="match status" value="1"/>
</dbReference>
<feature type="compositionally biased region" description="Acidic residues" evidence="17">
    <location>
        <begin position="152"/>
        <end position="161"/>
    </location>
</feature>
<feature type="compositionally biased region" description="Acidic residues" evidence="17">
    <location>
        <begin position="29"/>
        <end position="49"/>
    </location>
</feature>
<dbReference type="PROSITE" id="PS51194">
    <property type="entry name" value="HELICASE_CTER"/>
    <property type="match status" value="1"/>
</dbReference>
<keyword evidence="4" id="KW-0597">Phosphoprotein</keyword>
<dbReference type="GO" id="GO:0004386">
    <property type="term" value="F:helicase activity"/>
    <property type="evidence" value="ECO:0007669"/>
    <property type="project" value="UniProtKB-KW"/>
</dbReference>
<feature type="compositionally biased region" description="Low complexity" evidence="17">
    <location>
        <begin position="138"/>
        <end position="151"/>
    </location>
</feature>
<dbReference type="GO" id="GO:0008094">
    <property type="term" value="F:ATP-dependent activity, acting on DNA"/>
    <property type="evidence" value="ECO:0007669"/>
    <property type="project" value="UniProtKB-ARBA"/>
</dbReference>
<evidence type="ECO:0000256" key="14">
    <source>
        <dbReference type="ARBA" id="ARBA00079067"/>
    </source>
</evidence>
<evidence type="ECO:0000256" key="2">
    <source>
        <dbReference type="ARBA" id="ARBA00007025"/>
    </source>
</evidence>
<feature type="region of interest" description="Disordered" evidence="17">
    <location>
        <begin position="1"/>
        <end position="263"/>
    </location>
</feature>
<comment type="subcellular location">
    <subcellularLocation>
        <location evidence="1">Nucleus</location>
    </subcellularLocation>
</comment>
<keyword evidence="6" id="KW-0378">Hydrolase</keyword>
<evidence type="ECO:0000256" key="1">
    <source>
        <dbReference type="ARBA" id="ARBA00004123"/>
    </source>
</evidence>
<dbReference type="InterPro" id="IPR038718">
    <property type="entry name" value="SNF2-like_sf"/>
</dbReference>
<dbReference type="VEuPathDB" id="VectorBase:CSON004833"/>
<organism evidence="20">
    <name type="scientific">Culicoides sonorensis</name>
    <name type="common">Biting midge</name>
    <dbReference type="NCBI Taxonomy" id="179676"/>
    <lineage>
        <taxon>Eukaryota</taxon>
        <taxon>Metazoa</taxon>
        <taxon>Ecdysozoa</taxon>
        <taxon>Arthropoda</taxon>
        <taxon>Hexapoda</taxon>
        <taxon>Insecta</taxon>
        <taxon>Pterygota</taxon>
        <taxon>Neoptera</taxon>
        <taxon>Endopterygota</taxon>
        <taxon>Diptera</taxon>
        <taxon>Nematocera</taxon>
        <taxon>Chironomoidea</taxon>
        <taxon>Ceratopogonidae</taxon>
        <taxon>Ceratopogoninae</taxon>
        <taxon>Culicoides</taxon>
        <taxon>Monoculicoides</taxon>
    </lineage>
</organism>
<comment type="similarity">
    <text evidence="2">Belongs to the SNF2/RAD54 helicase family.</text>
</comment>
<dbReference type="AlphaFoldDB" id="A0A336MPJ0"/>
<dbReference type="GO" id="GO:0006281">
    <property type="term" value="P:DNA repair"/>
    <property type="evidence" value="ECO:0007669"/>
    <property type="project" value="TreeGrafter"/>
</dbReference>
<feature type="domain" description="Helicase C-terminal" evidence="19">
    <location>
        <begin position="988"/>
        <end position="1150"/>
    </location>
</feature>
<keyword evidence="3" id="KW-0806">Transcription termination</keyword>
<dbReference type="GO" id="GO:0016787">
    <property type="term" value="F:hydrolase activity"/>
    <property type="evidence" value="ECO:0007669"/>
    <property type="project" value="UniProtKB-KW"/>
</dbReference>
<dbReference type="Pfam" id="PF00271">
    <property type="entry name" value="Helicase_C"/>
    <property type="match status" value="1"/>
</dbReference>
<dbReference type="InterPro" id="IPR000330">
    <property type="entry name" value="SNF2_N"/>
</dbReference>
<dbReference type="OMA" id="SHEMINS"/>
<dbReference type="InterPro" id="IPR001650">
    <property type="entry name" value="Helicase_C-like"/>
</dbReference>
<feature type="compositionally biased region" description="Acidic residues" evidence="17">
    <location>
        <begin position="1"/>
        <end position="15"/>
    </location>
</feature>
<evidence type="ECO:0000259" key="18">
    <source>
        <dbReference type="PROSITE" id="PS51192"/>
    </source>
</evidence>
<dbReference type="Gene3D" id="3.40.50.300">
    <property type="entry name" value="P-loop containing nucleotide triphosphate hydrolases"/>
    <property type="match status" value="1"/>
</dbReference>
<dbReference type="GO" id="GO:0005634">
    <property type="term" value="C:nucleus"/>
    <property type="evidence" value="ECO:0007669"/>
    <property type="project" value="UniProtKB-SubCell"/>
</dbReference>
<keyword evidence="10" id="KW-0238">DNA-binding</keyword>
<evidence type="ECO:0000256" key="9">
    <source>
        <dbReference type="ARBA" id="ARBA00023015"/>
    </source>
</evidence>
<keyword evidence="12" id="KW-0539">Nucleus</keyword>
<evidence type="ECO:0000256" key="8">
    <source>
        <dbReference type="ARBA" id="ARBA00022840"/>
    </source>
</evidence>
<dbReference type="GO" id="GO:0006353">
    <property type="term" value="P:DNA-templated transcription termination"/>
    <property type="evidence" value="ECO:0007669"/>
    <property type="project" value="UniProtKB-KW"/>
</dbReference>
<evidence type="ECO:0000313" key="20">
    <source>
        <dbReference type="EMBL" id="SSX32312.1"/>
    </source>
</evidence>
<dbReference type="CDD" id="cd18793">
    <property type="entry name" value="SF2_C_SNF"/>
    <property type="match status" value="1"/>
</dbReference>